<dbReference type="EMBL" id="JAJFZQ010000006">
    <property type="protein sequence ID" value="MCC3266917.1"/>
    <property type="molecule type" value="Genomic_DNA"/>
</dbReference>
<proteinExistence type="predicted"/>
<evidence type="ECO:0000313" key="1">
    <source>
        <dbReference type="EMBL" id="MCC3266917.1"/>
    </source>
</evidence>
<evidence type="ECO:0000313" key="2">
    <source>
        <dbReference type="Proteomes" id="UP001139168"/>
    </source>
</evidence>
<keyword evidence="2" id="KW-1185">Reference proteome</keyword>
<gene>
    <name evidence="1" type="ORF">LJ752_12800</name>
</gene>
<comment type="caution">
    <text evidence="1">The sequence shown here is derived from an EMBL/GenBank/DDBJ whole genome shotgun (WGS) entry which is preliminary data.</text>
</comment>
<sequence>MTDKSSPEESPTNVADKASGQLLKLVGKVIDTGVGPLTGSVTWAEDRLARVQGTRYELNSDPVRKVRPYEQDDIDKAIKRLILESVEAASVNGFVTGIGGFIAMPVTVPANMAGALVINARLAGAIAYLRGYDPQDPHVRTVATLVAVGSNTQQIAKTIGIKVGEKVAMQAIKKIPMVVIREINKKAGFMLLAKYGTKRSVVTLAKGIPLVGGVVGGAVDGTMTGVIGKTAKSMFPLE</sequence>
<accession>A0ABS8GJR3</accession>
<reference evidence="1" key="1">
    <citation type="submission" date="2021-10" db="EMBL/GenBank/DDBJ databases">
        <title>Novel species in genus Arthrobacter.</title>
        <authorList>
            <person name="Liu Y."/>
        </authorList>
    </citation>
    <scope>NUCLEOTIDE SEQUENCE</scope>
    <source>
        <strain evidence="1">Zg-Y786</strain>
    </source>
</reference>
<protein>
    <submittedName>
        <fullName evidence="1">EcsC family protein</fullName>
    </submittedName>
</protein>
<organism evidence="1 2">
    <name type="scientific">Arthrobacter gengyunqii</name>
    <dbReference type="NCBI Taxonomy" id="2886940"/>
    <lineage>
        <taxon>Bacteria</taxon>
        <taxon>Bacillati</taxon>
        <taxon>Actinomycetota</taxon>
        <taxon>Actinomycetes</taxon>
        <taxon>Micrococcales</taxon>
        <taxon>Micrococcaceae</taxon>
        <taxon>Arthrobacter</taxon>
    </lineage>
</organism>
<name>A0ABS8GJR3_9MICC</name>
<dbReference type="RefSeq" id="WP_227891724.1">
    <property type="nucleotide sequence ID" value="NZ_JAJFZQ010000006.1"/>
</dbReference>
<dbReference type="InterPro" id="IPR024787">
    <property type="entry name" value="EcsC"/>
</dbReference>
<dbReference type="Proteomes" id="UP001139168">
    <property type="component" value="Unassembled WGS sequence"/>
</dbReference>
<dbReference type="Pfam" id="PF12787">
    <property type="entry name" value="EcsC"/>
    <property type="match status" value="1"/>
</dbReference>